<keyword evidence="4 9" id="KW-0663">Pyridoxal phosphate</keyword>
<comment type="cofactor">
    <cofactor evidence="1 10">
        <name>pyridoxal 5'-phosphate</name>
        <dbReference type="ChEBI" id="CHEBI:597326"/>
    </cofactor>
</comment>
<evidence type="ECO:0000256" key="4">
    <source>
        <dbReference type="ARBA" id="ARBA00022898"/>
    </source>
</evidence>
<comment type="catalytic activity">
    <reaction evidence="7">
        <text>L-homocysteine + H2O = 2-oxobutanoate + hydrogen sulfide + NH4(+) + H(+)</text>
        <dbReference type="Rhea" id="RHEA:14501"/>
        <dbReference type="ChEBI" id="CHEBI:15377"/>
        <dbReference type="ChEBI" id="CHEBI:15378"/>
        <dbReference type="ChEBI" id="CHEBI:16763"/>
        <dbReference type="ChEBI" id="CHEBI:28938"/>
        <dbReference type="ChEBI" id="CHEBI:29919"/>
        <dbReference type="ChEBI" id="CHEBI:58199"/>
        <dbReference type="EC" id="4.4.1.2"/>
    </reaction>
    <physiologicalReaction direction="left-to-right" evidence="7">
        <dbReference type="Rhea" id="RHEA:14502"/>
    </physiologicalReaction>
</comment>
<evidence type="ECO:0000313" key="11">
    <source>
        <dbReference type="EMBL" id="SJM68407.1"/>
    </source>
</evidence>
<evidence type="ECO:0000313" key="12">
    <source>
        <dbReference type="Proteomes" id="UP000195787"/>
    </source>
</evidence>
<dbReference type="GO" id="GO:0018826">
    <property type="term" value="F:methionine gamma-lyase activity"/>
    <property type="evidence" value="ECO:0007669"/>
    <property type="project" value="UniProtKB-EC"/>
</dbReference>
<protein>
    <recommendedName>
        <fullName evidence="5">homocysteine desulfhydrase</fullName>
        <ecNumber evidence="5">4.4.1.2</ecNumber>
    </recommendedName>
    <alternativeName>
        <fullName evidence="6">Homocysteine desulfhydrase</fullName>
    </alternativeName>
</protein>
<dbReference type="GO" id="GO:0071269">
    <property type="term" value="P:L-homocysteine biosynthetic process"/>
    <property type="evidence" value="ECO:0007669"/>
    <property type="project" value="TreeGrafter"/>
</dbReference>
<dbReference type="PIRSF" id="PIRSF001434">
    <property type="entry name" value="CGS"/>
    <property type="match status" value="1"/>
</dbReference>
<dbReference type="InterPro" id="IPR015422">
    <property type="entry name" value="PyrdxlP-dep_Trfase_small"/>
</dbReference>
<dbReference type="GO" id="GO:0005737">
    <property type="term" value="C:cytoplasm"/>
    <property type="evidence" value="ECO:0007669"/>
    <property type="project" value="TreeGrafter"/>
</dbReference>
<dbReference type="InterPro" id="IPR006235">
    <property type="entry name" value="OAc-hSer/O-AcSer_sulfhydrylase"/>
</dbReference>
<dbReference type="GO" id="GO:0047982">
    <property type="term" value="F:homocysteine desulfhydrase activity"/>
    <property type="evidence" value="ECO:0007669"/>
    <property type="project" value="UniProtKB-EC"/>
</dbReference>
<dbReference type="AlphaFoldDB" id="A0A1R4GJJ3"/>
<dbReference type="GO" id="GO:0019346">
    <property type="term" value="P:transsulfuration"/>
    <property type="evidence" value="ECO:0007669"/>
    <property type="project" value="InterPro"/>
</dbReference>
<evidence type="ECO:0000256" key="1">
    <source>
        <dbReference type="ARBA" id="ARBA00001933"/>
    </source>
</evidence>
<keyword evidence="12" id="KW-1185">Reference proteome</keyword>
<evidence type="ECO:0000256" key="10">
    <source>
        <dbReference type="RuleBase" id="RU362118"/>
    </source>
</evidence>
<reference evidence="11 12" key="1">
    <citation type="submission" date="2017-02" db="EMBL/GenBank/DDBJ databases">
        <authorList>
            <person name="Peterson S.W."/>
        </authorList>
    </citation>
    <scope>NUCLEOTIDE SEQUENCE [LARGE SCALE GENOMIC DNA]</scope>
    <source>
        <strain evidence="11 12">LMG 22410</strain>
    </source>
</reference>
<dbReference type="GO" id="GO:0030170">
    <property type="term" value="F:pyridoxal phosphate binding"/>
    <property type="evidence" value="ECO:0007669"/>
    <property type="project" value="InterPro"/>
</dbReference>
<sequence length="432" mass="45591">MSTAQAGFSTRQIHAGSIVDAESRARVTPIYQTSGYVFDSFDEGAERFAGTSPLRAYSRTDNPTNVVAAKRIADLEGGVDGVLVGSGQAAIAMTVFSLASAGDHLLTTQLLYEGTREMLRGSLLRQGVTSTALDEHATEADWLAAVRPNTKAIYTESIPNPVGGVTDLDLLARVAKRAGVPLVVDNTVATPYLCRPFEFGADIIIHSTSKWLAGHGSVIGGAVIDGGSFDWAANAERFPQFTAPGPHGRPSAVAKCGRAAYAGLLRSSTIIEYGPTMPPTSSFLLLHGIETLSLRMQRHISNAHAVADALSRHPAVARVHHADLAGSPYRALADRFTPLGAGSIVTIELHGGRAAARTFLDSLDLVTQMTHIGDVRTLAIHMASTIHGKLTDQEREAVGISDSLVRISVGLEDVSDIIADLTQALAKTEGLA</sequence>
<evidence type="ECO:0000256" key="6">
    <source>
        <dbReference type="ARBA" id="ARBA00047199"/>
    </source>
</evidence>
<evidence type="ECO:0000256" key="3">
    <source>
        <dbReference type="ARBA" id="ARBA00022679"/>
    </source>
</evidence>
<accession>A0A1R4GJJ3</accession>
<dbReference type="GeneID" id="303174046"/>
<dbReference type="SUPFAM" id="SSF53383">
    <property type="entry name" value="PLP-dependent transferases"/>
    <property type="match status" value="1"/>
</dbReference>
<comment type="catalytic activity">
    <reaction evidence="8">
        <text>L-methionine + H2O = methanethiol + 2-oxobutanoate + NH4(+)</text>
        <dbReference type="Rhea" id="RHEA:23800"/>
        <dbReference type="ChEBI" id="CHEBI:15377"/>
        <dbReference type="ChEBI" id="CHEBI:16007"/>
        <dbReference type="ChEBI" id="CHEBI:16763"/>
        <dbReference type="ChEBI" id="CHEBI:28938"/>
        <dbReference type="ChEBI" id="CHEBI:57844"/>
        <dbReference type="EC" id="4.4.1.11"/>
    </reaction>
    <physiologicalReaction direction="left-to-right" evidence="8">
        <dbReference type="Rhea" id="RHEA:23801"/>
    </physiologicalReaction>
</comment>
<dbReference type="Proteomes" id="UP000195787">
    <property type="component" value="Unassembled WGS sequence"/>
</dbReference>
<organism evidence="11 12">
    <name type="scientific">Agrococcus casei LMG 22410</name>
    <dbReference type="NCBI Taxonomy" id="1255656"/>
    <lineage>
        <taxon>Bacteria</taxon>
        <taxon>Bacillati</taxon>
        <taxon>Actinomycetota</taxon>
        <taxon>Actinomycetes</taxon>
        <taxon>Micrococcales</taxon>
        <taxon>Microbacteriaceae</taxon>
        <taxon>Agrococcus</taxon>
    </lineage>
</organism>
<dbReference type="CDD" id="cd00614">
    <property type="entry name" value="CGS_like"/>
    <property type="match status" value="1"/>
</dbReference>
<dbReference type="InterPro" id="IPR015424">
    <property type="entry name" value="PyrdxlP-dep_Trfase"/>
</dbReference>
<evidence type="ECO:0000256" key="8">
    <source>
        <dbReference type="ARBA" id="ARBA00052699"/>
    </source>
</evidence>
<dbReference type="Pfam" id="PF01053">
    <property type="entry name" value="Cys_Met_Meta_PP"/>
    <property type="match status" value="1"/>
</dbReference>
<feature type="modified residue" description="N6-(pyridoxal phosphate)lysine" evidence="9">
    <location>
        <position position="210"/>
    </location>
</feature>
<dbReference type="FunFam" id="3.40.640.10:FF:000046">
    <property type="entry name" value="Cystathionine gamma-lyase"/>
    <property type="match status" value="1"/>
</dbReference>
<dbReference type="RefSeq" id="WP_086992891.1">
    <property type="nucleotide sequence ID" value="NZ_FUHU01000045.1"/>
</dbReference>
<evidence type="ECO:0000256" key="2">
    <source>
        <dbReference type="ARBA" id="ARBA00009077"/>
    </source>
</evidence>
<dbReference type="EC" id="4.4.1.2" evidence="5"/>
<evidence type="ECO:0000256" key="5">
    <source>
        <dbReference type="ARBA" id="ARBA00047175"/>
    </source>
</evidence>
<dbReference type="PANTHER" id="PTHR43797:SF2">
    <property type="entry name" value="HOMOCYSTEINE_CYSTEINE SYNTHASE"/>
    <property type="match status" value="1"/>
</dbReference>
<dbReference type="OrthoDB" id="9780685at2"/>
<dbReference type="InterPro" id="IPR000277">
    <property type="entry name" value="Cys/Met-Metab_PyrdxlP-dep_enz"/>
</dbReference>
<dbReference type="GO" id="GO:0003961">
    <property type="term" value="F:O-acetylhomoserine aminocarboxypropyltransferase activity"/>
    <property type="evidence" value="ECO:0007669"/>
    <property type="project" value="TreeGrafter"/>
</dbReference>
<dbReference type="InterPro" id="IPR015421">
    <property type="entry name" value="PyrdxlP-dep_Trfase_major"/>
</dbReference>
<proteinExistence type="inferred from homology"/>
<dbReference type="GO" id="GO:0004124">
    <property type="term" value="F:cysteine synthase activity"/>
    <property type="evidence" value="ECO:0007669"/>
    <property type="project" value="TreeGrafter"/>
</dbReference>
<dbReference type="EMBL" id="FUHU01000045">
    <property type="protein sequence ID" value="SJM68407.1"/>
    <property type="molecule type" value="Genomic_DNA"/>
</dbReference>
<dbReference type="GO" id="GO:0006535">
    <property type="term" value="P:cysteine biosynthetic process from serine"/>
    <property type="evidence" value="ECO:0007669"/>
    <property type="project" value="TreeGrafter"/>
</dbReference>
<dbReference type="Gene3D" id="3.40.640.10">
    <property type="entry name" value="Type I PLP-dependent aspartate aminotransferase-like (Major domain)"/>
    <property type="match status" value="1"/>
</dbReference>
<evidence type="ECO:0000256" key="9">
    <source>
        <dbReference type="PIRSR" id="PIRSR001434-2"/>
    </source>
</evidence>
<comment type="similarity">
    <text evidence="2 10">Belongs to the trans-sulfuration enzymes family.</text>
</comment>
<gene>
    <name evidence="11" type="ORF">CZ674_12585</name>
</gene>
<dbReference type="PANTHER" id="PTHR43797">
    <property type="entry name" value="HOMOCYSTEINE/CYSTEINE SYNTHASE"/>
    <property type="match status" value="1"/>
</dbReference>
<dbReference type="Gene3D" id="3.90.1150.10">
    <property type="entry name" value="Aspartate Aminotransferase, domain 1"/>
    <property type="match status" value="1"/>
</dbReference>
<keyword evidence="3 11" id="KW-0808">Transferase</keyword>
<name>A0A1R4GJJ3_9MICO</name>
<evidence type="ECO:0000256" key="7">
    <source>
        <dbReference type="ARBA" id="ARBA00048780"/>
    </source>
</evidence>